<organism evidence="1">
    <name type="scientific">Anguilla anguilla</name>
    <name type="common">European freshwater eel</name>
    <name type="synonym">Muraena anguilla</name>
    <dbReference type="NCBI Taxonomy" id="7936"/>
    <lineage>
        <taxon>Eukaryota</taxon>
        <taxon>Metazoa</taxon>
        <taxon>Chordata</taxon>
        <taxon>Craniata</taxon>
        <taxon>Vertebrata</taxon>
        <taxon>Euteleostomi</taxon>
        <taxon>Actinopterygii</taxon>
        <taxon>Neopterygii</taxon>
        <taxon>Teleostei</taxon>
        <taxon>Anguilliformes</taxon>
        <taxon>Anguillidae</taxon>
        <taxon>Anguilla</taxon>
    </lineage>
</organism>
<dbReference type="AlphaFoldDB" id="A0A0E9XLY0"/>
<protein>
    <submittedName>
        <fullName evidence="1">Uncharacterized protein</fullName>
    </submittedName>
</protein>
<reference evidence="1" key="2">
    <citation type="journal article" date="2015" name="Fish Shellfish Immunol.">
        <title>Early steps in the European eel (Anguilla anguilla)-Vibrio vulnificus interaction in the gills: Role of the RtxA13 toxin.</title>
        <authorList>
            <person name="Callol A."/>
            <person name="Pajuelo D."/>
            <person name="Ebbesson L."/>
            <person name="Teles M."/>
            <person name="MacKenzie S."/>
            <person name="Amaro C."/>
        </authorList>
    </citation>
    <scope>NUCLEOTIDE SEQUENCE</scope>
</reference>
<name>A0A0E9XLY0_ANGAN</name>
<accession>A0A0E9XLY0</accession>
<evidence type="ECO:0000313" key="1">
    <source>
        <dbReference type="EMBL" id="JAI03685.1"/>
    </source>
</evidence>
<reference evidence="1" key="1">
    <citation type="submission" date="2014-11" db="EMBL/GenBank/DDBJ databases">
        <authorList>
            <person name="Amaro Gonzalez C."/>
        </authorList>
    </citation>
    <scope>NUCLEOTIDE SEQUENCE</scope>
</reference>
<sequence length="67" mass="7143">MILPKSHEALMCTKQRFLSVAIRTAGGQVLMFSQDSPLSLSLTSHSFLATASSLALGRTSSSTQSEK</sequence>
<dbReference type="EMBL" id="GBXM01004893">
    <property type="protein sequence ID" value="JAI03685.1"/>
    <property type="molecule type" value="Transcribed_RNA"/>
</dbReference>
<proteinExistence type="predicted"/>